<accession>A0A7X4KEY0</accession>
<dbReference type="InterPro" id="IPR037925">
    <property type="entry name" value="FlgE/F/G-like"/>
</dbReference>
<dbReference type="EMBL" id="WWCK01000010">
    <property type="protein sequence ID" value="MYM70477.1"/>
    <property type="molecule type" value="Genomic_DNA"/>
</dbReference>
<reference evidence="9 10" key="1">
    <citation type="submission" date="2019-12" db="EMBL/GenBank/DDBJ databases">
        <title>Novel species isolated from a subtropical stream in China.</title>
        <authorList>
            <person name="Lu H."/>
        </authorList>
    </citation>
    <scope>NUCLEOTIDE SEQUENCE [LARGE SCALE GENOMIC DNA]</scope>
    <source>
        <strain evidence="9 10">FT55W</strain>
    </source>
</reference>
<dbReference type="SUPFAM" id="SSF117143">
    <property type="entry name" value="Flagellar hook protein flgE"/>
    <property type="match status" value="1"/>
</dbReference>
<dbReference type="PANTHER" id="PTHR30435:SF1">
    <property type="entry name" value="FLAGELLAR HOOK PROTEIN FLGE"/>
    <property type="match status" value="1"/>
</dbReference>
<comment type="caution">
    <text evidence="9">The sequence shown here is derived from an EMBL/GenBank/DDBJ whole genome shotgun (WGS) entry which is preliminary data.</text>
</comment>
<evidence type="ECO:0000259" key="7">
    <source>
        <dbReference type="Pfam" id="PF07559"/>
    </source>
</evidence>
<keyword evidence="9" id="KW-0282">Flagellum</keyword>
<organism evidence="9 10">
    <name type="scientific">Duganella rivi</name>
    <dbReference type="NCBI Taxonomy" id="2666083"/>
    <lineage>
        <taxon>Bacteria</taxon>
        <taxon>Pseudomonadati</taxon>
        <taxon>Pseudomonadota</taxon>
        <taxon>Betaproteobacteria</taxon>
        <taxon>Burkholderiales</taxon>
        <taxon>Oxalobacteraceae</taxon>
        <taxon>Telluria group</taxon>
        <taxon>Duganella</taxon>
    </lineage>
</organism>
<dbReference type="Pfam" id="PF22692">
    <property type="entry name" value="LlgE_F_G_D1"/>
    <property type="match status" value="1"/>
</dbReference>
<name>A0A7X4KEY0_9BURK</name>
<evidence type="ECO:0000313" key="9">
    <source>
        <dbReference type="EMBL" id="MYM70477.1"/>
    </source>
</evidence>
<evidence type="ECO:0000259" key="8">
    <source>
        <dbReference type="Pfam" id="PF22692"/>
    </source>
</evidence>
<dbReference type="InterPro" id="IPR020013">
    <property type="entry name" value="Flagellar_FlgE/F/G"/>
</dbReference>
<dbReference type="AlphaFoldDB" id="A0A7X4KEY0"/>
<evidence type="ECO:0000256" key="2">
    <source>
        <dbReference type="ARBA" id="ARBA00009677"/>
    </source>
</evidence>
<dbReference type="InterPro" id="IPR010930">
    <property type="entry name" value="Flg_bb/hook_C_dom"/>
</dbReference>
<dbReference type="Gene3D" id="2.60.98.20">
    <property type="entry name" value="Flagellar hook protein FlgE"/>
    <property type="match status" value="1"/>
</dbReference>
<protein>
    <recommendedName>
        <fullName evidence="3 5">Flagellar hook protein FlgE</fullName>
    </recommendedName>
</protein>
<proteinExistence type="inferred from homology"/>
<dbReference type="InterPro" id="IPR053967">
    <property type="entry name" value="LlgE_F_G-like_D1"/>
</dbReference>
<evidence type="ECO:0000256" key="3">
    <source>
        <dbReference type="ARBA" id="ARBA00019015"/>
    </source>
</evidence>
<dbReference type="Pfam" id="PF06429">
    <property type="entry name" value="Flg_bbr_C"/>
    <property type="match status" value="1"/>
</dbReference>
<dbReference type="GO" id="GO:0071978">
    <property type="term" value="P:bacterial-type flagellum-dependent swarming motility"/>
    <property type="evidence" value="ECO:0007669"/>
    <property type="project" value="TreeGrafter"/>
</dbReference>
<keyword evidence="4 5" id="KW-0975">Bacterial flagellum</keyword>
<dbReference type="GO" id="GO:0009425">
    <property type="term" value="C:bacterial-type flagellum basal body"/>
    <property type="evidence" value="ECO:0007669"/>
    <property type="project" value="UniProtKB-SubCell"/>
</dbReference>
<evidence type="ECO:0000256" key="5">
    <source>
        <dbReference type="RuleBase" id="RU362116"/>
    </source>
</evidence>
<dbReference type="GO" id="GO:0009424">
    <property type="term" value="C:bacterial-type flagellum hook"/>
    <property type="evidence" value="ECO:0007669"/>
    <property type="project" value="TreeGrafter"/>
</dbReference>
<keyword evidence="10" id="KW-1185">Reference proteome</keyword>
<gene>
    <name evidence="9" type="ORF">GTP45_27245</name>
</gene>
<dbReference type="InterPro" id="IPR037058">
    <property type="entry name" value="Falgellar_hook_FlgE_sf"/>
</dbReference>
<evidence type="ECO:0000256" key="1">
    <source>
        <dbReference type="ARBA" id="ARBA00004117"/>
    </source>
</evidence>
<dbReference type="Proteomes" id="UP000450012">
    <property type="component" value="Unassembled WGS sequence"/>
</dbReference>
<dbReference type="NCBIfam" id="TIGR03506">
    <property type="entry name" value="FlgEFG_subfam"/>
    <property type="match status" value="1"/>
</dbReference>
<evidence type="ECO:0000313" key="10">
    <source>
        <dbReference type="Proteomes" id="UP000450012"/>
    </source>
</evidence>
<feature type="domain" description="Flagellar basal-body/hook protein C-terminal" evidence="6">
    <location>
        <begin position="378"/>
        <end position="418"/>
    </location>
</feature>
<comment type="function">
    <text evidence="5">A flexible structure which links the flagellar filament to the drive apparatus in the basal body.</text>
</comment>
<evidence type="ECO:0000256" key="4">
    <source>
        <dbReference type="ARBA" id="ARBA00023143"/>
    </source>
</evidence>
<sequence length="420" mass="43592">MSFDIALSGIQAINDSLDVTSHNIANAGTYGYKSSRANFSTLVAGNQQTGVKVGSITQSIGLAGGILNTGNTKDASINGRGFFVTRASDNTLQYTRVGIFNASEDGYLTDASGRKVQGRSLTPPSTTLGAEGDLKIPTGQIPAVVSQKANYVGNLSSDWSITTYDASTVTPTTPPDPSTYNMAKTTTMYDTLGGKHSLTQYFSSTAPGQVAVNYTLDGNPIPGNTTLEFDTNTGQMTVPDPLVAKGVVTLGDLSAIDTSDATLWPKFTSGAKMGNAVTIDYTGTSYFAGEATTATNNADGYASGTYQGIDLGSDGSVIAKYSNGEKQSIGKIVLATFADEGALTQISDTSWVESNSSGPANTDVAGVGVNGSLSVATLEQSNVDITSELVGLMTSQRNYQANSKVIQTESTMLQSLMQAI</sequence>
<evidence type="ECO:0000259" key="6">
    <source>
        <dbReference type="Pfam" id="PF06429"/>
    </source>
</evidence>
<keyword evidence="9" id="KW-0969">Cilium</keyword>
<dbReference type="RefSeq" id="WP_161016979.1">
    <property type="nucleotide sequence ID" value="NZ_WWCK01000010.1"/>
</dbReference>
<keyword evidence="9" id="KW-0966">Cell projection</keyword>
<dbReference type="GO" id="GO:0005829">
    <property type="term" value="C:cytosol"/>
    <property type="evidence" value="ECO:0007669"/>
    <property type="project" value="TreeGrafter"/>
</dbReference>
<comment type="similarity">
    <text evidence="2 5">Belongs to the flagella basal body rod proteins family.</text>
</comment>
<dbReference type="InterPro" id="IPR011491">
    <property type="entry name" value="FlgE_D2"/>
</dbReference>
<feature type="domain" description="Flagellar hook protein FlgE/F/G-like D1" evidence="8">
    <location>
        <begin position="77"/>
        <end position="138"/>
    </location>
</feature>
<dbReference type="PANTHER" id="PTHR30435">
    <property type="entry name" value="FLAGELLAR PROTEIN"/>
    <property type="match status" value="1"/>
</dbReference>
<feature type="domain" description="Flagellar hook protein FlgE D2" evidence="7">
    <location>
        <begin position="168"/>
        <end position="301"/>
    </location>
</feature>
<dbReference type="Pfam" id="PF07559">
    <property type="entry name" value="FlgE_D2"/>
    <property type="match status" value="1"/>
</dbReference>
<comment type="subcellular location">
    <subcellularLocation>
        <location evidence="1 5">Bacterial flagellum basal body</location>
    </subcellularLocation>
</comment>